<dbReference type="Pfam" id="PF00005">
    <property type="entry name" value="ABC_tran"/>
    <property type="match status" value="1"/>
</dbReference>
<dbReference type="RefSeq" id="WP_087254160.1">
    <property type="nucleotide sequence ID" value="NZ_BSCH01000008.1"/>
</dbReference>
<evidence type="ECO:0000256" key="4">
    <source>
        <dbReference type="ARBA" id="ARBA00022840"/>
    </source>
</evidence>
<evidence type="ECO:0000313" key="7">
    <source>
        <dbReference type="Proteomes" id="UP001145094"/>
    </source>
</evidence>
<reference evidence="6" key="3">
    <citation type="journal article" date="2023" name="Int. J. Syst. Evol. Microbiol.">
        <title>Sellimonas catena sp. nov., isolated from human faeces.</title>
        <authorList>
            <person name="Hisatomi A."/>
            <person name="Ohkuma M."/>
            <person name="Sakamoto M."/>
        </authorList>
    </citation>
    <scope>NUCLEOTIDE SEQUENCE</scope>
    <source>
        <strain evidence="6">18CBH55</strain>
    </source>
</reference>
<evidence type="ECO:0000256" key="1">
    <source>
        <dbReference type="ARBA" id="ARBA00005417"/>
    </source>
</evidence>
<dbReference type="PANTHER" id="PTHR42711:SF5">
    <property type="entry name" value="ABC TRANSPORTER ATP-BINDING PROTEIN NATA"/>
    <property type="match status" value="1"/>
</dbReference>
<dbReference type="Gene3D" id="3.40.50.300">
    <property type="entry name" value="P-loop containing nucleotide triphosphate hydrolases"/>
    <property type="match status" value="1"/>
</dbReference>
<dbReference type="GO" id="GO:0005524">
    <property type="term" value="F:ATP binding"/>
    <property type="evidence" value="ECO:0007669"/>
    <property type="project" value="UniProtKB-KW"/>
</dbReference>
<keyword evidence="4 6" id="KW-0067">ATP-binding</keyword>
<accession>A0A9W6CF20</accession>
<dbReference type="SUPFAM" id="SSF52540">
    <property type="entry name" value="P-loop containing nucleoside triphosphate hydrolases"/>
    <property type="match status" value="1"/>
</dbReference>
<dbReference type="Proteomes" id="UP001145094">
    <property type="component" value="Unassembled WGS sequence"/>
</dbReference>
<dbReference type="PANTHER" id="PTHR42711">
    <property type="entry name" value="ABC TRANSPORTER ATP-BINDING PROTEIN"/>
    <property type="match status" value="1"/>
</dbReference>
<dbReference type="CDD" id="cd03230">
    <property type="entry name" value="ABC_DR_subfamily_A"/>
    <property type="match status" value="1"/>
</dbReference>
<organism evidence="6 7">
    <name type="scientific">Sellimonas catena</name>
    <dbReference type="NCBI Taxonomy" id="2994035"/>
    <lineage>
        <taxon>Bacteria</taxon>
        <taxon>Bacillati</taxon>
        <taxon>Bacillota</taxon>
        <taxon>Clostridia</taxon>
        <taxon>Lachnospirales</taxon>
        <taxon>Lachnospiraceae</taxon>
        <taxon>Sellimonas</taxon>
    </lineage>
</organism>
<comment type="similarity">
    <text evidence="1">Belongs to the ABC transporter superfamily.</text>
</comment>
<keyword evidence="3" id="KW-0547">Nucleotide-binding</keyword>
<dbReference type="InterPro" id="IPR003439">
    <property type="entry name" value="ABC_transporter-like_ATP-bd"/>
</dbReference>
<feature type="domain" description="ABC transporter" evidence="5">
    <location>
        <begin position="2"/>
        <end position="237"/>
    </location>
</feature>
<dbReference type="AlphaFoldDB" id="A0A9W6CF20"/>
<gene>
    <name evidence="6" type="ORF">Selli2_15340</name>
</gene>
<dbReference type="EMBL" id="BSCH01000008">
    <property type="protein sequence ID" value="GLG90107.1"/>
    <property type="molecule type" value="Genomic_DNA"/>
</dbReference>
<evidence type="ECO:0000256" key="3">
    <source>
        <dbReference type="ARBA" id="ARBA00022741"/>
    </source>
</evidence>
<comment type="caution">
    <text evidence="6">The sequence shown here is derived from an EMBL/GenBank/DDBJ whole genome shotgun (WGS) entry which is preliminary data.</text>
</comment>
<dbReference type="InterPro" id="IPR050763">
    <property type="entry name" value="ABC_transporter_ATP-binding"/>
</dbReference>
<reference evidence="6" key="1">
    <citation type="submission" date="2022-11" db="EMBL/GenBank/DDBJ databases">
        <title>Draft genome sequence of Sellimonas catena strain 18CBH55.</title>
        <authorList>
            <person name="Atsushi H."/>
            <person name="Moriya O."/>
            <person name="Mitsuo S."/>
        </authorList>
    </citation>
    <scope>NUCLEOTIDE SEQUENCE</scope>
    <source>
        <strain evidence="6">18CBH55</strain>
    </source>
</reference>
<reference evidence="6" key="2">
    <citation type="submission" date="2022-11" db="EMBL/GenBank/DDBJ databases">
        <title>Draft genome sequence of Sellimonas catena strain 18CBH55.</title>
        <authorList>
            <person name="Hisatomi A."/>
            <person name="Ohkuma M."/>
            <person name="Sakamoto M."/>
        </authorList>
    </citation>
    <scope>NUCLEOTIDE SEQUENCE</scope>
    <source>
        <strain evidence="6">18CBH55</strain>
    </source>
</reference>
<dbReference type="SMART" id="SM00382">
    <property type="entry name" value="AAA"/>
    <property type="match status" value="1"/>
</dbReference>
<name>A0A9W6CF20_9FIRM</name>
<evidence type="ECO:0000259" key="5">
    <source>
        <dbReference type="PROSITE" id="PS50893"/>
    </source>
</evidence>
<dbReference type="InterPro" id="IPR027417">
    <property type="entry name" value="P-loop_NTPase"/>
</dbReference>
<keyword evidence="2" id="KW-0813">Transport</keyword>
<evidence type="ECO:0000313" key="6">
    <source>
        <dbReference type="EMBL" id="GLG90107.1"/>
    </source>
</evidence>
<dbReference type="GO" id="GO:0016887">
    <property type="term" value="F:ATP hydrolysis activity"/>
    <property type="evidence" value="ECO:0007669"/>
    <property type="project" value="InterPro"/>
</dbReference>
<protein>
    <submittedName>
        <fullName evidence="6">Daunorubicin resistance protein DrrA family ABC transporter ATP-binding protein</fullName>
    </submittedName>
</protein>
<dbReference type="PROSITE" id="PS50893">
    <property type="entry name" value="ABC_TRANSPORTER_2"/>
    <property type="match status" value="1"/>
</dbReference>
<sequence>MFQAVNVKKRYDIHSYEVLNGISFQIQSGEIIGVLGENGAGKTTLIKTMMKLLEIDEGKIEYANKDIRNIPNKKYYSMVASVLEGNRNLYWYLSGYENILYFCSLKKLKIKSVQNEIEFYLKEFELYDAKDKCVGEYSRGMQQKLSIIIALLGNPQVLFLDEPTLGLDVQTKKKVLGILKKLARQKNVTIIITSHQLDIIDLLVDKLLVLKNGKIFYEGDPYLFKEMYSENRYTISVIAENIDRYFEKYEYTKEDKRVNLYLKNMNKDSIFQVISELYDRGYEIIEMKKDTADLEEIMLRFLEKEGDEY</sequence>
<dbReference type="InterPro" id="IPR003593">
    <property type="entry name" value="AAA+_ATPase"/>
</dbReference>
<proteinExistence type="inferred from homology"/>
<evidence type="ECO:0000256" key="2">
    <source>
        <dbReference type="ARBA" id="ARBA00022448"/>
    </source>
</evidence>